<dbReference type="SUPFAM" id="SSF55961">
    <property type="entry name" value="Bet v1-like"/>
    <property type="match status" value="1"/>
</dbReference>
<evidence type="ECO:0000313" key="4">
    <source>
        <dbReference type="Proteomes" id="UP000198914"/>
    </source>
</evidence>
<gene>
    <name evidence="3" type="ORF">SAMN05444004_10299</name>
</gene>
<dbReference type="InterPro" id="IPR023393">
    <property type="entry name" value="START-like_dom_sf"/>
</dbReference>
<reference evidence="4" key="1">
    <citation type="submission" date="2016-10" db="EMBL/GenBank/DDBJ databases">
        <authorList>
            <person name="Varghese N."/>
            <person name="Submissions S."/>
        </authorList>
    </citation>
    <scope>NUCLEOTIDE SEQUENCE [LARGE SCALE GENOMIC DNA]</scope>
    <source>
        <strain evidence="4">DSM 100420</strain>
    </source>
</reference>
<dbReference type="Pfam" id="PF08327">
    <property type="entry name" value="AHSA1"/>
    <property type="match status" value="1"/>
</dbReference>
<dbReference type="OrthoDB" id="9803476at2"/>
<protein>
    <submittedName>
        <fullName evidence="3">Uncharacterized conserved protein YndB, AHSA1/START domain</fullName>
    </submittedName>
</protein>
<sequence>MIERILEKTIYLRATPAQVWAYLTEPDKLAVWFHRPKAPLTGGSFEMFGADSGDRVIWGEVLLAEPFTRLDYTFTVAPMGGAVSIVRWTLENTPGGTRVSLRHEGLSDATEAFDLILALDAGWDKHLDRMRAALHG</sequence>
<evidence type="ECO:0000313" key="3">
    <source>
        <dbReference type="EMBL" id="SDY59874.1"/>
    </source>
</evidence>
<dbReference type="RefSeq" id="WP_092642333.1">
    <property type="nucleotide sequence ID" value="NZ_FNPX01000002.1"/>
</dbReference>
<dbReference type="Gene3D" id="3.30.530.20">
    <property type="match status" value="1"/>
</dbReference>
<dbReference type="AlphaFoldDB" id="A0A1H3L7H0"/>
<dbReference type="InterPro" id="IPR013538">
    <property type="entry name" value="ASHA1/2-like_C"/>
</dbReference>
<evidence type="ECO:0000256" key="1">
    <source>
        <dbReference type="ARBA" id="ARBA00006817"/>
    </source>
</evidence>
<organism evidence="3 4">
    <name type="scientific">Jannaschia faecimaris</name>
    <dbReference type="NCBI Taxonomy" id="1244108"/>
    <lineage>
        <taxon>Bacteria</taxon>
        <taxon>Pseudomonadati</taxon>
        <taxon>Pseudomonadota</taxon>
        <taxon>Alphaproteobacteria</taxon>
        <taxon>Rhodobacterales</taxon>
        <taxon>Roseobacteraceae</taxon>
        <taxon>Jannaschia</taxon>
    </lineage>
</organism>
<comment type="similarity">
    <text evidence="1">Belongs to the AHA1 family.</text>
</comment>
<dbReference type="STRING" id="1244108.SAMN05444004_10299"/>
<evidence type="ECO:0000259" key="2">
    <source>
        <dbReference type="Pfam" id="PF08327"/>
    </source>
</evidence>
<proteinExistence type="inferred from homology"/>
<keyword evidence="4" id="KW-1185">Reference proteome</keyword>
<accession>A0A1H3L7H0</accession>
<dbReference type="Proteomes" id="UP000198914">
    <property type="component" value="Unassembled WGS sequence"/>
</dbReference>
<name>A0A1H3L7H0_9RHOB</name>
<dbReference type="CDD" id="cd07814">
    <property type="entry name" value="SRPBCC_CalC_Aha1-like"/>
    <property type="match status" value="1"/>
</dbReference>
<feature type="domain" description="Activator of Hsp90 ATPase homologue 1/2-like C-terminal" evidence="2">
    <location>
        <begin position="14"/>
        <end position="134"/>
    </location>
</feature>
<dbReference type="EMBL" id="FNPX01000002">
    <property type="protein sequence ID" value="SDY59874.1"/>
    <property type="molecule type" value="Genomic_DNA"/>
</dbReference>